<organism evidence="1 2">
    <name type="scientific">Eretmocerus hayati</name>
    <dbReference type="NCBI Taxonomy" id="131215"/>
    <lineage>
        <taxon>Eukaryota</taxon>
        <taxon>Metazoa</taxon>
        <taxon>Ecdysozoa</taxon>
        <taxon>Arthropoda</taxon>
        <taxon>Hexapoda</taxon>
        <taxon>Insecta</taxon>
        <taxon>Pterygota</taxon>
        <taxon>Neoptera</taxon>
        <taxon>Endopterygota</taxon>
        <taxon>Hymenoptera</taxon>
        <taxon>Apocrita</taxon>
        <taxon>Proctotrupomorpha</taxon>
        <taxon>Chalcidoidea</taxon>
        <taxon>Aphelinidae</taxon>
        <taxon>Aphelininae</taxon>
        <taxon>Eretmocerus</taxon>
    </lineage>
</organism>
<evidence type="ECO:0000313" key="2">
    <source>
        <dbReference type="Proteomes" id="UP001239111"/>
    </source>
</evidence>
<comment type="caution">
    <text evidence="1">The sequence shown here is derived from an EMBL/GenBank/DDBJ whole genome shotgun (WGS) entry which is preliminary data.</text>
</comment>
<proteinExistence type="predicted"/>
<keyword evidence="2" id="KW-1185">Reference proteome</keyword>
<dbReference type="EMBL" id="CM056743">
    <property type="protein sequence ID" value="KAJ8674465.1"/>
    <property type="molecule type" value="Genomic_DNA"/>
</dbReference>
<protein>
    <submittedName>
        <fullName evidence="1">Uncharacterized protein</fullName>
    </submittedName>
</protein>
<evidence type="ECO:0000313" key="1">
    <source>
        <dbReference type="EMBL" id="KAJ8674465.1"/>
    </source>
</evidence>
<sequence length="468" mass="54044">MDIIRAIKTKRSLRTIKNYIRQGCNVNFVDHHGYSCLILAIIKNRIGVAVALINAGADPNKRVYIAGQIPDTRPLYLAILRENEYLVNKLIDAGANLLTDNNMCLHVAISKGALGMIDLLIERGANFASFDRHGVSPIDYCINNLRFPWTHPDQCLCILNHILSKGANIAISLFFPYVPMVVFEYGNIPSLHKLLDERIQIDYQNDMVCWEILRLCSFNHDKNIIRYMIHNEHLNIKITNRTDLTPLMLAAEYGNLSVLKVIVRSGANVDCIDIFDCSALKSSISNSANTSNFDYLLKLTDITIIHPIYDSLIQRFNMKYYLKILRLVTFLNDETGITDFDFFIRNRGLTIRDYYKKCMKEIRYAKTNTIFENVRYYDLIMIDKFDRKASNADLIHVVKNTRILDYLPVYGYDLLHNFKRAKKYQNLLSVAEANMYKILPTNICYNPLILNNISKFHTTSDLRQLNKL</sequence>
<reference evidence="1" key="1">
    <citation type="submission" date="2023-04" db="EMBL/GenBank/DDBJ databases">
        <title>A chromosome-level genome assembly of the parasitoid wasp Eretmocerus hayati.</title>
        <authorList>
            <person name="Zhong Y."/>
            <person name="Liu S."/>
            <person name="Liu Y."/>
        </authorList>
    </citation>
    <scope>NUCLEOTIDE SEQUENCE</scope>
    <source>
        <strain evidence="1">ZJU_SS_LIU_2023</strain>
    </source>
</reference>
<dbReference type="Proteomes" id="UP001239111">
    <property type="component" value="Chromosome 3"/>
</dbReference>
<gene>
    <name evidence="1" type="ORF">QAD02_005727</name>
</gene>
<accession>A0ACC2NTC4</accession>
<name>A0ACC2NTC4_9HYME</name>